<dbReference type="SMART" id="SM00450">
    <property type="entry name" value="RHOD"/>
    <property type="match status" value="2"/>
</dbReference>
<dbReference type="Proteomes" id="UP000007800">
    <property type="component" value="Unassembled WGS sequence"/>
</dbReference>
<dbReference type="RefSeq" id="XP_002788553.1">
    <property type="nucleotide sequence ID" value="XM_002788507.1"/>
</dbReference>
<gene>
    <name evidence="3" type="ORF">Pmar_PMAR010084</name>
</gene>
<evidence type="ECO:0000256" key="1">
    <source>
        <dbReference type="SAM" id="Phobius"/>
    </source>
</evidence>
<evidence type="ECO:0000313" key="4">
    <source>
        <dbReference type="Proteomes" id="UP000007800"/>
    </source>
</evidence>
<dbReference type="SUPFAM" id="SSF52821">
    <property type="entry name" value="Rhodanese/Cell cycle control phosphatase"/>
    <property type="match status" value="2"/>
</dbReference>
<dbReference type="InterPro" id="IPR001763">
    <property type="entry name" value="Rhodanese-like_dom"/>
</dbReference>
<dbReference type="Pfam" id="PF00581">
    <property type="entry name" value="Rhodanese"/>
    <property type="match status" value="2"/>
</dbReference>
<keyword evidence="4" id="KW-1185">Reference proteome</keyword>
<evidence type="ECO:0000259" key="2">
    <source>
        <dbReference type="PROSITE" id="PS50206"/>
    </source>
</evidence>
<accession>C5K4S7</accession>
<dbReference type="CDD" id="cd00158">
    <property type="entry name" value="RHOD"/>
    <property type="match status" value="2"/>
</dbReference>
<dbReference type="OrthoDB" id="566238at2759"/>
<protein>
    <recommendedName>
        <fullName evidence="2">Rhodanese domain-containing protein</fullName>
    </recommendedName>
</protein>
<keyword evidence="1" id="KW-1133">Transmembrane helix</keyword>
<dbReference type="PANTHER" id="PTHR43031:SF1">
    <property type="entry name" value="PYRIDINE NUCLEOTIDE-DISULPHIDE OXIDOREDUCTASE"/>
    <property type="match status" value="1"/>
</dbReference>
<dbReference type="AlphaFoldDB" id="C5K4S7"/>
<keyword evidence="1" id="KW-0812">Transmembrane</keyword>
<feature type="transmembrane region" description="Helical" evidence="1">
    <location>
        <begin position="12"/>
        <end position="42"/>
    </location>
</feature>
<proteinExistence type="predicted"/>
<sequence>MASSSPLTNIGLLSLVVLIGSGLTGTVGKLLPLVILIAVAVLGSMMSTDSTSTADLAVEIAKGKKLIIVDVRTDDEVKAKPSNPGSIHIPIAEFNDRMSEIPEGPVIVHCAVGMRAKRAGNALRAAGRKPVMNVTDRDAAKKAAREAEELAKKMWRPRSNNNAHISLPSLIAVAIMGSVISSDSTTVADLAAEVAKGKKVTVVDVRSPGELAFRPPLPAALNIPVGQVESMMSAVPKDAPVLVYCASGRRSGSAAKVLREHGYGPVLSTANCDSAKKILDEVEKLAEAEGVTGKTR</sequence>
<keyword evidence="1" id="KW-0472">Membrane</keyword>
<feature type="domain" description="Rhodanese" evidence="2">
    <location>
        <begin position="62"/>
        <end position="149"/>
    </location>
</feature>
<organism evidence="4">
    <name type="scientific">Perkinsus marinus (strain ATCC 50983 / TXsc)</name>
    <dbReference type="NCBI Taxonomy" id="423536"/>
    <lineage>
        <taxon>Eukaryota</taxon>
        <taxon>Sar</taxon>
        <taxon>Alveolata</taxon>
        <taxon>Perkinsozoa</taxon>
        <taxon>Perkinsea</taxon>
        <taxon>Perkinsida</taxon>
        <taxon>Perkinsidae</taxon>
        <taxon>Perkinsus</taxon>
    </lineage>
</organism>
<dbReference type="EMBL" id="GG670562">
    <property type="protein sequence ID" value="EER20349.1"/>
    <property type="molecule type" value="Genomic_DNA"/>
</dbReference>
<dbReference type="Gene3D" id="3.40.250.10">
    <property type="entry name" value="Rhodanese-like domain"/>
    <property type="match status" value="2"/>
</dbReference>
<dbReference type="InParanoid" id="C5K4S7"/>
<dbReference type="OMA" id="HCAIGKR"/>
<dbReference type="GeneID" id="9053902"/>
<dbReference type="InterPro" id="IPR050229">
    <property type="entry name" value="GlpE_sulfurtransferase"/>
</dbReference>
<dbReference type="PANTHER" id="PTHR43031">
    <property type="entry name" value="FAD-DEPENDENT OXIDOREDUCTASE"/>
    <property type="match status" value="1"/>
</dbReference>
<evidence type="ECO:0000313" key="3">
    <source>
        <dbReference type="EMBL" id="EER20349.1"/>
    </source>
</evidence>
<dbReference type="PROSITE" id="PS50206">
    <property type="entry name" value="RHODANESE_3"/>
    <property type="match status" value="2"/>
</dbReference>
<dbReference type="InterPro" id="IPR036873">
    <property type="entry name" value="Rhodanese-like_dom_sf"/>
</dbReference>
<feature type="domain" description="Rhodanese" evidence="2">
    <location>
        <begin position="196"/>
        <end position="263"/>
    </location>
</feature>
<reference evidence="3 4" key="1">
    <citation type="submission" date="2008-07" db="EMBL/GenBank/DDBJ databases">
        <authorList>
            <person name="El-Sayed N."/>
            <person name="Caler E."/>
            <person name="Inman J."/>
            <person name="Amedeo P."/>
            <person name="Hass B."/>
            <person name="Wortman J."/>
        </authorList>
    </citation>
    <scope>NUCLEOTIDE SEQUENCE [LARGE SCALE GENOMIC DNA]</scope>
    <source>
        <strain evidence="4">ATCC 50983 / TXsc</strain>
    </source>
</reference>
<name>C5K4S7_PERM5</name>